<comment type="caution">
    <text evidence="2">The sequence shown here is derived from an EMBL/GenBank/DDBJ whole genome shotgun (WGS) entry which is preliminary data.</text>
</comment>
<feature type="region of interest" description="Disordered" evidence="1">
    <location>
        <begin position="91"/>
        <end position="118"/>
    </location>
</feature>
<evidence type="ECO:0000313" key="2">
    <source>
        <dbReference type="EMBL" id="GMI11642.1"/>
    </source>
</evidence>
<gene>
    <name evidence="2" type="ORF">TrLO_g12271</name>
</gene>
<keyword evidence="3" id="KW-1185">Reference proteome</keyword>
<accession>A0A9W7KU28</accession>
<evidence type="ECO:0000256" key="1">
    <source>
        <dbReference type="SAM" id="MobiDB-lite"/>
    </source>
</evidence>
<sequence>MPPMITLYYTSTPPLPISSLLSFLPPSPPSIRPVPSKPSRPNEFFVPNRGAFVDCEEGGVWFKEAIKLNGVSWKGSKLLLVKARRQLYGSEPKSDNVETYPVSTSEPTKSAIPPKPPNYNLKITLPKRTHTLLSRCIEREVLKIKGVRGFKRKDLSNKTVTLDMPKDKKRRSMFGRRIVFQYDDKSDDGSDGNDNGEGVNKEEKIEREEGDSDSSSVVSSDSDVSDDDSDTSSEDEVEPVKSNYKWSDSDDSDGNDSDVSGLYNLQDENDDTEVNVEAEANVGLKILEGMFGVKEGGLGAGKKMERKEKGLKVMKRWEPGMESEEEGGGEEGKESDVSEEESEEEDDEEEEEEGGDEEEDEEDEQEEVEQEEAISPSNDSPSKPLKASETSSQIYQESKLESVFQSTTSTGFGFDLSNEAAEPESGFSFGFSAEQEQEEHEELEKQPEPMDIPLPIQQPSKPSRKSYNNWENVYDLCALVDVQYDNSEDWKERRRVLTKDYKRKIKKR</sequence>
<dbReference type="AlphaFoldDB" id="A0A9W7KU28"/>
<feature type="compositionally biased region" description="Basic and acidic residues" evidence="1">
    <location>
        <begin position="302"/>
        <end position="319"/>
    </location>
</feature>
<protein>
    <submittedName>
        <fullName evidence="2">Uncharacterized protein</fullName>
    </submittedName>
</protein>
<feature type="compositionally biased region" description="Low complexity" evidence="1">
    <location>
        <begin position="213"/>
        <end position="222"/>
    </location>
</feature>
<dbReference type="OrthoDB" id="10651147at2759"/>
<feature type="compositionally biased region" description="Acidic residues" evidence="1">
    <location>
        <begin position="223"/>
        <end position="237"/>
    </location>
</feature>
<feature type="compositionally biased region" description="Acidic residues" evidence="1">
    <location>
        <begin position="267"/>
        <end position="276"/>
    </location>
</feature>
<dbReference type="Proteomes" id="UP001165122">
    <property type="component" value="Unassembled WGS sequence"/>
</dbReference>
<evidence type="ECO:0000313" key="3">
    <source>
        <dbReference type="Proteomes" id="UP001165122"/>
    </source>
</evidence>
<reference evidence="3" key="1">
    <citation type="journal article" date="2023" name="Commun. Biol.">
        <title>Genome analysis of Parmales, the sister group of diatoms, reveals the evolutionary specialization of diatoms from phago-mixotrophs to photoautotrophs.</title>
        <authorList>
            <person name="Ban H."/>
            <person name="Sato S."/>
            <person name="Yoshikawa S."/>
            <person name="Yamada K."/>
            <person name="Nakamura Y."/>
            <person name="Ichinomiya M."/>
            <person name="Sato N."/>
            <person name="Blanc-Mathieu R."/>
            <person name="Endo H."/>
            <person name="Kuwata A."/>
            <person name="Ogata H."/>
        </authorList>
    </citation>
    <scope>NUCLEOTIDE SEQUENCE [LARGE SCALE GENOMIC DNA]</scope>
    <source>
        <strain evidence="3">NIES 3700</strain>
    </source>
</reference>
<name>A0A9W7KU28_9STRA</name>
<feature type="compositionally biased region" description="Acidic residues" evidence="1">
    <location>
        <begin position="337"/>
        <end position="372"/>
    </location>
</feature>
<organism evidence="2 3">
    <name type="scientific">Triparma laevis f. longispina</name>
    <dbReference type="NCBI Taxonomy" id="1714387"/>
    <lineage>
        <taxon>Eukaryota</taxon>
        <taxon>Sar</taxon>
        <taxon>Stramenopiles</taxon>
        <taxon>Ochrophyta</taxon>
        <taxon>Bolidophyceae</taxon>
        <taxon>Parmales</taxon>
        <taxon>Triparmaceae</taxon>
        <taxon>Triparma</taxon>
    </lineage>
</organism>
<feature type="region of interest" description="Disordered" evidence="1">
    <location>
        <begin position="173"/>
        <end position="465"/>
    </location>
</feature>
<dbReference type="EMBL" id="BRXW01000165">
    <property type="protein sequence ID" value="GMI11642.1"/>
    <property type="molecule type" value="Genomic_DNA"/>
</dbReference>
<proteinExistence type="predicted"/>